<keyword evidence="4" id="KW-1185">Reference proteome</keyword>
<comment type="caution">
    <text evidence="3">The sequence shown here is derived from an EMBL/GenBank/DDBJ whole genome shotgun (WGS) entry which is preliminary data.</text>
</comment>
<dbReference type="InterPro" id="IPR049236">
    <property type="entry name" value="DUF6850"/>
</dbReference>
<feature type="domain" description="DUF6850" evidence="2">
    <location>
        <begin position="39"/>
        <end position="528"/>
    </location>
</feature>
<accession>A0A840CJK3</accession>
<sequence length="528" mass="59039">MLLGGVFGSAGIAAQDSIRSLSDFEYIKNQEAWFTSDNAAGLHTLPVKDVSIAEVYLNKSNGKFINYFESGDSYQYGGKAESYFRMNPKVVLYGYVEYSRFVGKEMSGSAFIDPYYMPFDIVEMSDENSGKKELERYHLAGAISAEVYKGLRLGGKIDYLTGNYAKIKDLRHQNTLMDMYLTLGASYQINPLIEIGANYFYRRNTEGMNFKTYGNTDRQYYSLISFGSFYGRSELFGDSGYTSKTSGTTPVFNQFNGGAVQLNLNLSPKVNLFNEFTYKSRDGYYGIKSSTTIQYTRHEGNLLEYNGMFSLKTKSDLHSVRLVAGLEKLDNYEKIYKRITTSAGNTIIEYYGETQMLERKDINAGIEYTGNIGLKDNHPTWVLKAGGNFSSREQTVSVYPYYRKQTIRSFVGNVSARRSIFSGNNIYSISLGAGYGSGSGTPNNDGLYATPSSSQKEPESSDMHLNREYEYLTASRFGINAGFKFDTPVSQSVNGYVGLDCSFTKAMDIKYLQGSSYTSATIKIGCSF</sequence>
<feature type="region of interest" description="Disordered" evidence="1">
    <location>
        <begin position="442"/>
        <end position="461"/>
    </location>
</feature>
<evidence type="ECO:0000256" key="1">
    <source>
        <dbReference type="SAM" id="MobiDB-lite"/>
    </source>
</evidence>
<evidence type="ECO:0000313" key="3">
    <source>
        <dbReference type="EMBL" id="MBB4035351.1"/>
    </source>
</evidence>
<name>A0A840CJK3_9BACT</name>
<dbReference type="AlphaFoldDB" id="A0A840CJK3"/>
<dbReference type="Pfam" id="PF21012">
    <property type="entry name" value="DUF6850"/>
    <property type="match status" value="1"/>
</dbReference>
<evidence type="ECO:0000259" key="2">
    <source>
        <dbReference type="Pfam" id="PF21012"/>
    </source>
</evidence>
<gene>
    <name evidence="3" type="ORF">GGR21_001240</name>
</gene>
<reference evidence="3 4" key="1">
    <citation type="submission" date="2020-08" db="EMBL/GenBank/DDBJ databases">
        <title>Genomic Encyclopedia of Type Strains, Phase IV (KMG-IV): sequencing the most valuable type-strain genomes for metagenomic binning, comparative biology and taxonomic classification.</title>
        <authorList>
            <person name="Goeker M."/>
        </authorList>
    </citation>
    <scope>NUCLEOTIDE SEQUENCE [LARGE SCALE GENOMIC DNA]</scope>
    <source>
        <strain evidence="3 4">DSM 104969</strain>
    </source>
</reference>
<dbReference type="EMBL" id="JACIEP010000003">
    <property type="protein sequence ID" value="MBB4035351.1"/>
    <property type="molecule type" value="Genomic_DNA"/>
</dbReference>
<evidence type="ECO:0000313" key="4">
    <source>
        <dbReference type="Proteomes" id="UP000555103"/>
    </source>
</evidence>
<proteinExistence type="predicted"/>
<feature type="compositionally biased region" description="Polar residues" evidence="1">
    <location>
        <begin position="442"/>
        <end position="455"/>
    </location>
</feature>
<protein>
    <recommendedName>
        <fullName evidence="2">DUF6850 domain-containing protein</fullName>
    </recommendedName>
</protein>
<dbReference type="Proteomes" id="UP000555103">
    <property type="component" value="Unassembled WGS sequence"/>
</dbReference>
<organism evidence="3 4">
    <name type="scientific">Dysgonomonas hofstadii</name>
    <dbReference type="NCBI Taxonomy" id="637886"/>
    <lineage>
        <taxon>Bacteria</taxon>
        <taxon>Pseudomonadati</taxon>
        <taxon>Bacteroidota</taxon>
        <taxon>Bacteroidia</taxon>
        <taxon>Bacteroidales</taxon>
        <taxon>Dysgonomonadaceae</taxon>
        <taxon>Dysgonomonas</taxon>
    </lineage>
</organism>